<keyword evidence="2" id="KW-0521">NADP</keyword>
<evidence type="ECO:0000259" key="3">
    <source>
        <dbReference type="Pfam" id="PF04321"/>
    </source>
</evidence>
<evidence type="ECO:0000313" key="5">
    <source>
        <dbReference type="Proteomes" id="UP000779049"/>
    </source>
</evidence>
<evidence type="ECO:0000256" key="1">
    <source>
        <dbReference type="ARBA" id="ARBA00010944"/>
    </source>
</evidence>
<proteinExistence type="inferred from homology"/>
<dbReference type="EMBL" id="VIRV01000025">
    <property type="protein sequence ID" value="MBY0759767.1"/>
    <property type="molecule type" value="Genomic_DNA"/>
</dbReference>
<sequence>MSRKIAVTGANGFLGSRVAAYYQERYETIGYTRQELDFTDREKAKKVIKRDHPDILIHTGAISDIRACEENPQLSWKVNVEGVSNLASVCGELGIRLIFCSSDQVYMGNQVRTPHRENEKLCPVSAYACQKRKAEQEALRLQPDTVALRLSWMFSADRREGKEHGTLFSSIRDAIQNGCEIRYPVHDYRSITDVWEVVRNMEIMFQAPAGIYNFGSENDLSTYEVVKRVLAHIGKGQNLLKKNEEAFAGDPRNLRMDIEKCRAAGAVFRTTEEALEAAGETMFITNPPL</sequence>
<dbReference type="InterPro" id="IPR005913">
    <property type="entry name" value="dTDP_dehydrorham_reduct"/>
</dbReference>
<dbReference type="PANTHER" id="PTHR10491">
    <property type="entry name" value="DTDP-4-DEHYDRORHAMNOSE REDUCTASE"/>
    <property type="match status" value="1"/>
</dbReference>
<comment type="pathway">
    <text evidence="2">Carbohydrate biosynthesis; dTDP-L-rhamnose biosynthesis.</text>
</comment>
<dbReference type="PANTHER" id="PTHR10491:SF4">
    <property type="entry name" value="METHIONINE ADENOSYLTRANSFERASE 2 SUBUNIT BETA"/>
    <property type="match status" value="1"/>
</dbReference>
<dbReference type="RefSeq" id="WP_087202064.1">
    <property type="nucleotide sequence ID" value="NZ_CP173660.1"/>
</dbReference>
<comment type="caution">
    <text evidence="4">The sequence shown here is derived from an EMBL/GenBank/DDBJ whole genome shotgun (WGS) entry which is preliminary data.</text>
</comment>
<dbReference type="Pfam" id="PF04321">
    <property type="entry name" value="RmlD_sub_bind"/>
    <property type="match status" value="1"/>
</dbReference>
<dbReference type="Proteomes" id="UP000779049">
    <property type="component" value="Unassembled WGS sequence"/>
</dbReference>
<organism evidence="4 5">
    <name type="scientific">Sellimonas caecigallum</name>
    <dbReference type="NCBI Taxonomy" id="2592333"/>
    <lineage>
        <taxon>Bacteria</taxon>
        <taxon>Bacillati</taxon>
        <taxon>Bacillota</taxon>
        <taxon>Clostridia</taxon>
        <taxon>Lachnospirales</taxon>
        <taxon>Lachnospiraceae</taxon>
        <taxon>Sellimonas</taxon>
    </lineage>
</organism>
<accession>A0ABS7LAS5</accession>
<keyword evidence="2" id="KW-0560">Oxidoreductase</keyword>
<comment type="similarity">
    <text evidence="1 2">Belongs to the dTDP-4-dehydrorhamnose reductase family.</text>
</comment>
<dbReference type="Gene3D" id="3.40.50.720">
    <property type="entry name" value="NAD(P)-binding Rossmann-like Domain"/>
    <property type="match status" value="1"/>
</dbReference>
<evidence type="ECO:0000313" key="4">
    <source>
        <dbReference type="EMBL" id="MBY0759767.1"/>
    </source>
</evidence>
<protein>
    <recommendedName>
        <fullName evidence="2">dTDP-4-dehydrorhamnose reductase</fullName>
        <ecNumber evidence="2">1.1.1.133</ecNumber>
    </recommendedName>
</protein>
<evidence type="ECO:0000256" key="2">
    <source>
        <dbReference type="RuleBase" id="RU364082"/>
    </source>
</evidence>
<keyword evidence="5" id="KW-1185">Reference proteome</keyword>
<feature type="domain" description="RmlD-like substrate binding" evidence="3">
    <location>
        <begin position="4"/>
        <end position="277"/>
    </location>
</feature>
<dbReference type="InterPro" id="IPR036291">
    <property type="entry name" value="NAD(P)-bd_dom_sf"/>
</dbReference>
<reference evidence="4 5" key="1">
    <citation type="journal article" date="2020" name="New Microbes New Infect">
        <title>Sellimonas caecigallum sp. nov., description and genome sequence of a new member of the Sellimonas genus isolated from the cecum of feral chicken.</title>
        <authorList>
            <person name="Wongkuna S."/>
            <person name="Ghimire S."/>
            <person name="Antony L."/>
            <person name="Chankhamhaengdecha S."/>
            <person name="Janvilisri T."/>
            <person name="Scaria J."/>
        </authorList>
    </citation>
    <scope>NUCLEOTIDE SEQUENCE [LARGE SCALE GENOMIC DNA]</scope>
    <source>
        <strain evidence="4 5">SW451</strain>
    </source>
</reference>
<dbReference type="EC" id="1.1.1.133" evidence="2"/>
<dbReference type="SUPFAM" id="SSF51735">
    <property type="entry name" value="NAD(P)-binding Rossmann-fold domains"/>
    <property type="match status" value="1"/>
</dbReference>
<gene>
    <name evidence="4" type="ORF">FLB61_11870</name>
</gene>
<name>A0ABS7LAS5_9FIRM</name>
<comment type="function">
    <text evidence="2">Catalyzes the reduction of dTDP-6-deoxy-L-lyxo-4-hexulose to yield dTDP-L-rhamnose.</text>
</comment>
<dbReference type="InterPro" id="IPR029903">
    <property type="entry name" value="RmlD-like-bd"/>
</dbReference>